<keyword evidence="3" id="KW-0808">Transferase</keyword>
<evidence type="ECO:0008006" key="5">
    <source>
        <dbReference type="Google" id="ProtNLM"/>
    </source>
</evidence>
<dbReference type="GO" id="GO:0032259">
    <property type="term" value="P:methylation"/>
    <property type="evidence" value="ECO:0007669"/>
    <property type="project" value="UniProtKB-KW"/>
</dbReference>
<gene>
    <name evidence="4" type="ORF">S12H4_25709</name>
</gene>
<accession>X1SMU8</accession>
<dbReference type="Gene3D" id="3.20.20.480">
    <property type="entry name" value="Trimethylamine methyltransferase-like"/>
    <property type="match status" value="1"/>
</dbReference>
<comment type="caution">
    <text evidence="4">The sequence shown here is derived from an EMBL/GenBank/DDBJ whole genome shotgun (WGS) entry which is preliminary data.</text>
</comment>
<dbReference type="Pfam" id="PF06253">
    <property type="entry name" value="MTTB"/>
    <property type="match status" value="1"/>
</dbReference>
<dbReference type="GO" id="GO:0015948">
    <property type="term" value="P:methanogenesis"/>
    <property type="evidence" value="ECO:0007669"/>
    <property type="project" value="InterPro"/>
</dbReference>
<keyword evidence="2" id="KW-0489">Methyltransferase</keyword>
<dbReference type="AlphaFoldDB" id="X1SMU8"/>
<dbReference type="InterPro" id="IPR010426">
    <property type="entry name" value="MTTB_MeTrfase"/>
</dbReference>
<evidence type="ECO:0000256" key="2">
    <source>
        <dbReference type="ARBA" id="ARBA00022603"/>
    </source>
</evidence>
<comment type="similarity">
    <text evidence="1">Belongs to the trimethylamine methyltransferase family.</text>
</comment>
<evidence type="ECO:0000256" key="1">
    <source>
        <dbReference type="ARBA" id="ARBA00007137"/>
    </source>
</evidence>
<feature type="non-terminal residue" evidence="4">
    <location>
        <position position="1"/>
    </location>
</feature>
<dbReference type="GO" id="GO:0008168">
    <property type="term" value="F:methyltransferase activity"/>
    <property type="evidence" value="ECO:0007669"/>
    <property type="project" value="UniProtKB-KW"/>
</dbReference>
<protein>
    <recommendedName>
        <fullName evidence="5">Trimethylamine methyltransferase</fullName>
    </recommendedName>
</protein>
<dbReference type="InterPro" id="IPR038601">
    <property type="entry name" value="MttB-like_sf"/>
</dbReference>
<proteinExistence type="inferred from homology"/>
<name>X1SMU8_9ZZZZ</name>
<organism evidence="4">
    <name type="scientific">marine sediment metagenome</name>
    <dbReference type="NCBI Taxonomy" id="412755"/>
    <lineage>
        <taxon>unclassified sequences</taxon>
        <taxon>metagenomes</taxon>
        <taxon>ecological metagenomes</taxon>
    </lineage>
</organism>
<evidence type="ECO:0000313" key="4">
    <source>
        <dbReference type="EMBL" id="GAI76685.1"/>
    </source>
</evidence>
<dbReference type="EMBL" id="BARW01014517">
    <property type="protein sequence ID" value="GAI76685.1"/>
    <property type="molecule type" value="Genomic_DNA"/>
</dbReference>
<evidence type="ECO:0000256" key="3">
    <source>
        <dbReference type="ARBA" id="ARBA00022679"/>
    </source>
</evidence>
<sequence>SYSAPDAMFYAFAAVEFLRKWCGKVIPVGGGEYCSAKAPGLYTALEKAYKAMLISAFTGQPRSVGSGMLDDGKVMSAVQLMIERDLSQGVGFLAGEVTPTEENIGMDAIVEVGIGLGTTHMETAHTLEHFRASLWLPEFIERAGWEGPEQEKAILDKTQAKVNELLSQYEKPEGREEQLAAMRAVIEKAKPKLLQG</sequence>
<reference evidence="4" key="1">
    <citation type="journal article" date="2014" name="Front. Microbiol.">
        <title>High frequency of phylogenetically diverse reductive dehalogenase-homologous genes in deep subseafloor sedimentary metagenomes.</title>
        <authorList>
            <person name="Kawai M."/>
            <person name="Futagami T."/>
            <person name="Toyoda A."/>
            <person name="Takaki Y."/>
            <person name="Nishi S."/>
            <person name="Hori S."/>
            <person name="Arai W."/>
            <person name="Tsubouchi T."/>
            <person name="Morono Y."/>
            <person name="Uchiyama I."/>
            <person name="Ito T."/>
            <person name="Fujiyama A."/>
            <person name="Inagaki F."/>
            <person name="Takami H."/>
        </authorList>
    </citation>
    <scope>NUCLEOTIDE SEQUENCE</scope>
    <source>
        <strain evidence="4">Expedition CK06-06</strain>
    </source>
</reference>